<reference evidence="7" key="1">
    <citation type="journal article" date="2019" name="Int. J. Syst. Evol. Microbiol.">
        <title>The Global Catalogue of Microorganisms (GCM) 10K type strain sequencing project: providing services to taxonomists for standard genome sequencing and annotation.</title>
        <authorList>
            <consortium name="The Broad Institute Genomics Platform"/>
            <consortium name="The Broad Institute Genome Sequencing Center for Infectious Disease"/>
            <person name="Wu L."/>
            <person name="Ma J."/>
        </authorList>
    </citation>
    <scope>NUCLEOTIDE SEQUENCE [LARGE SCALE GENOMIC DNA]</scope>
    <source>
        <strain evidence="7">CCUG 62982</strain>
    </source>
</reference>
<accession>A0ABW3H8E6</accession>
<keyword evidence="7" id="KW-1185">Reference proteome</keyword>
<gene>
    <name evidence="6" type="ORF">ACFQ1E_11820</name>
</gene>
<evidence type="ECO:0000256" key="2">
    <source>
        <dbReference type="ARBA" id="ARBA00022723"/>
    </source>
</evidence>
<dbReference type="Gene3D" id="3.90.1590.10">
    <property type="entry name" value="glutathione-dependent formaldehyde- activating enzyme (gfa)"/>
    <property type="match status" value="1"/>
</dbReference>
<keyword evidence="3" id="KW-0862">Zinc</keyword>
<dbReference type="PANTHER" id="PTHR33337">
    <property type="entry name" value="GFA DOMAIN-CONTAINING PROTEIN"/>
    <property type="match status" value="1"/>
</dbReference>
<dbReference type="Pfam" id="PF04828">
    <property type="entry name" value="GFA"/>
    <property type="match status" value="1"/>
</dbReference>
<organism evidence="6 7">
    <name type="scientific">Sphingomonas canadensis</name>
    <dbReference type="NCBI Taxonomy" id="1219257"/>
    <lineage>
        <taxon>Bacteria</taxon>
        <taxon>Pseudomonadati</taxon>
        <taxon>Pseudomonadota</taxon>
        <taxon>Alphaproteobacteria</taxon>
        <taxon>Sphingomonadales</taxon>
        <taxon>Sphingomonadaceae</taxon>
        <taxon>Sphingomonas</taxon>
    </lineage>
</organism>
<comment type="similarity">
    <text evidence="1">Belongs to the Gfa family.</text>
</comment>
<feature type="domain" description="CENP-V/GFA" evidence="5">
    <location>
        <begin position="5"/>
        <end position="137"/>
    </location>
</feature>
<dbReference type="InterPro" id="IPR006913">
    <property type="entry name" value="CENP-V/GFA"/>
</dbReference>
<keyword evidence="2" id="KW-0479">Metal-binding</keyword>
<dbReference type="SUPFAM" id="SSF51316">
    <property type="entry name" value="Mss4-like"/>
    <property type="match status" value="1"/>
</dbReference>
<sequence length="142" mass="14839">MGAPYSGRCACGAVTAEIRGEPAAVRQCWCAQCRKIAAGSPTTNAMFATADVIISGELADTAYVAASGNTLTQSFCPRCGTPVMGRSSARPQFRTLRLGFLDEPHGLAPRMAIWTAEAPDWAVIDPALEQHPGQPPAPPPAS</sequence>
<dbReference type="EMBL" id="JBHTJG010000005">
    <property type="protein sequence ID" value="MFD0947027.1"/>
    <property type="molecule type" value="Genomic_DNA"/>
</dbReference>
<evidence type="ECO:0000256" key="1">
    <source>
        <dbReference type="ARBA" id="ARBA00005495"/>
    </source>
</evidence>
<comment type="caution">
    <text evidence="6">The sequence shown here is derived from an EMBL/GenBank/DDBJ whole genome shotgun (WGS) entry which is preliminary data.</text>
</comment>
<name>A0ABW3H8E6_9SPHN</name>
<dbReference type="PANTHER" id="PTHR33337:SF40">
    <property type="entry name" value="CENP-V_GFA DOMAIN-CONTAINING PROTEIN-RELATED"/>
    <property type="match status" value="1"/>
</dbReference>
<evidence type="ECO:0000259" key="5">
    <source>
        <dbReference type="PROSITE" id="PS51891"/>
    </source>
</evidence>
<dbReference type="Proteomes" id="UP001596977">
    <property type="component" value="Unassembled WGS sequence"/>
</dbReference>
<evidence type="ECO:0000256" key="3">
    <source>
        <dbReference type="ARBA" id="ARBA00022833"/>
    </source>
</evidence>
<proteinExistence type="inferred from homology"/>
<protein>
    <submittedName>
        <fullName evidence="6">GFA family protein</fullName>
    </submittedName>
</protein>
<keyword evidence="4" id="KW-0456">Lyase</keyword>
<evidence type="ECO:0000256" key="4">
    <source>
        <dbReference type="ARBA" id="ARBA00023239"/>
    </source>
</evidence>
<dbReference type="InterPro" id="IPR011057">
    <property type="entry name" value="Mss4-like_sf"/>
</dbReference>
<evidence type="ECO:0000313" key="6">
    <source>
        <dbReference type="EMBL" id="MFD0947027.1"/>
    </source>
</evidence>
<dbReference type="PROSITE" id="PS51891">
    <property type="entry name" value="CENP_V_GFA"/>
    <property type="match status" value="1"/>
</dbReference>
<evidence type="ECO:0000313" key="7">
    <source>
        <dbReference type="Proteomes" id="UP001596977"/>
    </source>
</evidence>